<dbReference type="EMBL" id="VIGI01000001">
    <property type="protein sequence ID" value="KAB8304841.1"/>
    <property type="molecule type" value="Genomic_DNA"/>
</dbReference>
<name>A0A5N6KMJ3_MONLA</name>
<dbReference type="Proteomes" id="UP000326757">
    <property type="component" value="Unassembled WGS sequence"/>
</dbReference>
<evidence type="ECO:0000313" key="2">
    <source>
        <dbReference type="Proteomes" id="UP000326757"/>
    </source>
</evidence>
<accession>A0A5N6KMJ3</accession>
<evidence type="ECO:0000313" key="1">
    <source>
        <dbReference type="EMBL" id="KAB8304841.1"/>
    </source>
</evidence>
<comment type="caution">
    <text evidence="1">The sequence shown here is derived from an EMBL/GenBank/DDBJ whole genome shotgun (WGS) entry which is preliminary data.</text>
</comment>
<organism evidence="1 2">
    <name type="scientific">Monilinia laxa</name>
    <name type="common">Brown rot fungus</name>
    <name type="synonym">Sclerotinia laxa</name>
    <dbReference type="NCBI Taxonomy" id="61186"/>
    <lineage>
        <taxon>Eukaryota</taxon>
        <taxon>Fungi</taxon>
        <taxon>Dikarya</taxon>
        <taxon>Ascomycota</taxon>
        <taxon>Pezizomycotina</taxon>
        <taxon>Leotiomycetes</taxon>
        <taxon>Helotiales</taxon>
        <taxon>Sclerotiniaceae</taxon>
        <taxon>Monilinia</taxon>
    </lineage>
</organism>
<keyword evidence="2" id="KW-1185">Reference proteome</keyword>
<proteinExistence type="predicted"/>
<sequence>MYRIVNKSGVITTYLDSKSSILASTPYQTHHVLIHVSMNANPGRYNQNIPKSQTLTKYQNHILSYPVVILTAY</sequence>
<dbReference type="AlphaFoldDB" id="A0A5N6KMJ3"/>
<reference evidence="1 2" key="1">
    <citation type="submission" date="2019-06" db="EMBL/GenBank/DDBJ databases">
        <title>Genome Sequence of the Brown Rot Fungal Pathogen Monilinia laxa.</title>
        <authorList>
            <person name="De Miccolis Angelini R.M."/>
            <person name="Landi L."/>
            <person name="Abate D."/>
            <person name="Pollastro S."/>
            <person name="Romanazzi G."/>
            <person name="Faretra F."/>
        </authorList>
    </citation>
    <scope>NUCLEOTIDE SEQUENCE [LARGE SCALE GENOMIC DNA]</scope>
    <source>
        <strain evidence="1 2">Mlax316</strain>
    </source>
</reference>
<protein>
    <submittedName>
        <fullName evidence="1">Uncharacterized protein</fullName>
    </submittedName>
</protein>
<gene>
    <name evidence="1" type="ORF">EYC80_004179</name>
</gene>